<accession>A0A0D8IW60</accession>
<evidence type="ECO:0000259" key="1">
    <source>
        <dbReference type="Pfam" id="PF14191"/>
    </source>
</evidence>
<feature type="domain" description="YodL-like" evidence="1">
    <location>
        <begin position="92"/>
        <end position="185"/>
    </location>
</feature>
<keyword evidence="3" id="KW-1185">Reference proteome</keyword>
<proteinExistence type="predicted"/>
<name>A0A0D8IW60_9FIRM</name>
<dbReference type="InterPro" id="IPR025923">
    <property type="entry name" value="YodL-like_dom"/>
</dbReference>
<evidence type="ECO:0000313" key="2">
    <source>
        <dbReference type="EMBL" id="KJF38950.1"/>
    </source>
</evidence>
<sequence length="216" mass="25066">MDEIRWKRPIASIEHLHSGGVGYVSDYFDAETFRRDVREANDCGEPICVVLYRDEKGNRLLRSNDWMEDIDCPAVHLREEPAPIVHDRVSTYEIYQIPATEGSADYLYLPYEWAKEQLSAKDYVRVYTAPLEPGTTLDGIFDRHNRDDHPAAQTMRSLSVSDVVVVRGREGVQAFYVDRVGFREVPQLVPMLEWLRKKETQKDHSTRRPPDSGRER</sequence>
<dbReference type="RefSeq" id="WP_050006153.1">
    <property type="nucleotide sequence ID" value="NZ_JBBNKJ010000015.1"/>
</dbReference>
<protein>
    <recommendedName>
        <fullName evidence="1">YodL-like domain-containing protein</fullName>
    </recommendedName>
</protein>
<organism evidence="2 3">
    <name type="scientific">Ruthenibacterium lactatiformans</name>
    <dbReference type="NCBI Taxonomy" id="1550024"/>
    <lineage>
        <taxon>Bacteria</taxon>
        <taxon>Bacillati</taxon>
        <taxon>Bacillota</taxon>
        <taxon>Clostridia</taxon>
        <taxon>Eubacteriales</taxon>
        <taxon>Oscillospiraceae</taxon>
        <taxon>Ruthenibacterium</taxon>
    </lineage>
</organism>
<dbReference type="EMBL" id="JXXK01000027">
    <property type="protein sequence ID" value="KJF38950.1"/>
    <property type="molecule type" value="Genomic_DNA"/>
</dbReference>
<gene>
    <name evidence="2" type="ORF">TQ39_15245</name>
</gene>
<dbReference type="Pfam" id="PF14191">
    <property type="entry name" value="YodL"/>
    <property type="match status" value="1"/>
</dbReference>
<evidence type="ECO:0000313" key="3">
    <source>
        <dbReference type="Proteomes" id="UP000032483"/>
    </source>
</evidence>
<reference evidence="2" key="1">
    <citation type="submission" date="2015-02" db="EMBL/GenBank/DDBJ databases">
        <title>A novel member of the family Ruminococcaceae isolated from human feces.</title>
        <authorList>
            <person name="Shkoporov A.N."/>
            <person name="Chaplin A.V."/>
            <person name="Motuzova O.V."/>
            <person name="Kafarskaia L.I."/>
            <person name="Khokhlova E.V."/>
            <person name="Efimov B.A."/>
        </authorList>
    </citation>
    <scope>NUCLEOTIDE SEQUENCE [LARGE SCALE GENOMIC DNA]</scope>
    <source>
        <strain evidence="2">585-1</strain>
    </source>
</reference>
<dbReference type="Proteomes" id="UP000032483">
    <property type="component" value="Unassembled WGS sequence"/>
</dbReference>
<dbReference type="GeneID" id="42857915"/>
<dbReference type="AlphaFoldDB" id="A0A0D8IW60"/>
<comment type="caution">
    <text evidence="2">The sequence shown here is derived from an EMBL/GenBank/DDBJ whole genome shotgun (WGS) entry which is preliminary data.</text>
</comment>